<dbReference type="EMBL" id="KX700002">
    <property type="protein sequence ID" value="APD73958.1"/>
    <property type="molecule type" value="Genomic_DNA"/>
</dbReference>
<evidence type="ECO:0000256" key="8">
    <source>
        <dbReference type="ARBA" id="ARBA00023288"/>
    </source>
</evidence>
<keyword evidence="7" id="KW-0325">Glycoprotein</keyword>
<evidence type="ECO:0000259" key="10">
    <source>
        <dbReference type="Pfam" id="PF10659"/>
    </source>
</evidence>
<dbReference type="GO" id="GO:0098552">
    <property type="term" value="C:side of membrane"/>
    <property type="evidence" value="ECO:0007669"/>
    <property type="project" value="UniProtKB-KW"/>
</dbReference>
<evidence type="ECO:0000256" key="3">
    <source>
        <dbReference type="ARBA" id="ARBA00022475"/>
    </source>
</evidence>
<dbReference type="Pfam" id="PF13206">
    <property type="entry name" value="VSG_B"/>
    <property type="match status" value="1"/>
</dbReference>
<keyword evidence="3" id="KW-1003">Cell membrane</keyword>
<dbReference type="VEuPathDB" id="TriTrypDB:Tb09.v4.0023"/>
<name>A0A1J0R816_9TRYP</name>
<dbReference type="GO" id="GO:0005886">
    <property type="term" value="C:plasma membrane"/>
    <property type="evidence" value="ECO:0007669"/>
    <property type="project" value="UniProtKB-SubCell"/>
</dbReference>
<feature type="compositionally biased region" description="Polar residues" evidence="9">
    <location>
        <begin position="215"/>
        <end position="226"/>
    </location>
</feature>
<evidence type="ECO:0000259" key="11">
    <source>
        <dbReference type="Pfam" id="PF13206"/>
    </source>
</evidence>
<sequence length="316" mass="32735">MYAGNKANGCGNGATGNADAGKSILADFLCLCTDYSAPESTFLATGNIAQVPNASPHSGAGSAWTAIQTACNAVAAESQLTAEGLAAALSAALGLVGGQQVTTQAHTAYVLGKSSGATGCTGSSDANCINYKTQLTGGTHQIPWAIEVEKAIKDLKAAEKIETSIAETAYQLKQLARQERNHYLAALHAPKEQSTAAQTKKSPTPEESKACEKYNGSQKECPQESCTYDEKENKCKPKKGTETAATGTGKGKDGGNTGKPVCSSFQNQTECEGVKGDIPPGKKAVCGWIEGKCQDSSIIITRKVSLIVSAFVALLF</sequence>
<dbReference type="AlphaFoldDB" id="A0A1J0R816"/>
<accession>A0A1J0R816</accession>
<comment type="function">
    <text evidence="1">VSG forms a coat on the surface of the parasite. The trypanosome evades the immune response of the host by expressing a series of antigenically distinct VSGs from an estimated 1000 VSG genes.</text>
</comment>
<feature type="domain" description="Trypanosome variant surface glycoprotein B-type N-terminal" evidence="11">
    <location>
        <begin position="4"/>
        <end position="173"/>
    </location>
</feature>
<evidence type="ECO:0000256" key="6">
    <source>
        <dbReference type="ARBA" id="ARBA00023136"/>
    </source>
</evidence>
<evidence type="ECO:0000256" key="7">
    <source>
        <dbReference type="ARBA" id="ARBA00023180"/>
    </source>
</evidence>
<organism evidence="12">
    <name type="scientific">Trypanosoma brucei</name>
    <dbReference type="NCBI Taxonomy" id="5691"/>
    <lineage>
        <taxon>Eukaryota</taxon>
        <taxon>Discoba</taxon>
        <taxon>Euglenozoa</taxon>
        <taxon>Kinetoplastea</taxon>
        <taxon>Metakinetoplastina</taxon>
        <taxon>Trypanosomatida</taxon>
        <taxon>Trypanosomatidae</taxon>
        <taxon>Trypanosoma</taxon>
    </lineage>
</organism>
<evidence type="ECO:0000256" key="5">
    <source>
        <dbReference type="ARBA" id="ARBA00022729"/>
    </source>
</evidence>
<feature type="compositionally biased region" description="Basic and acidic residues" evidence="9">
    <location>
        <begin position="228"/>
        <end position="241"/>
    </location>
</feature>
<evidence type="ECO:0000256" key="1">
    <source>
        <dbReference type="ARBA" id="ARBA00002523"/>
    </source>
</evidence>
<evidence type="ECO:0000313" key="12">
    <source>
        <dbReference type="EMBL" id="APD73958.1"/>
    </source>
</evidence>
<evidence type="ECO:0000256" key="2">
    <source>
        <dbReference type="ARBA" id="ARBA00004609"/>
    </source>
</evidence>
<keyword evidence="6" id="KW-0472">Membrane</keyword>
<evidence type="ECO:0000256" key="4">
    <source>
        <dbReference type="ARBA" id="ARBA00022622"/>
    </source>
</evidence>
<comment type="subcellular location">
    <subcellularLocation>
        <location evidence="2">Cell membrane</location>
        <topology evidence="2">Lipid-anchor</topology>
        <topology evidence="2">GPI-anchor</topology>
    </subcellularLocation>
</comment>
<keyword evidence="4" id="KW-0336">GPI-anchor</keyword>
<feature type="region of interest" description="Disordered" evidence="9">
    <location>
        <begin position="187"/>
        <end position="257"/>
    </location>
</feature>
<evidence type="ECO:0000256" key="9">
    <source>
        <dbReference type="SAM" id="MobiDB-lite"/>
    </source>
</evidence>
<dbReference type="Pfam" id="PF10659">
    <property type="entry name" value="Trypan_glycop_C"/>
    <property type="match status" value="1"/>
</dbReference>
<keyword evidence="8" id="KW-0449">Lipoprotein</keyword>
<keyword evidence="5" id="KW-0732">Signal</keyword>
<proteinExistence type="predicted"/>
<protein>
    <submittedName>
        <fullName evidence="12">Variant surface glycoprotein 1125.2074</fullName>
    </submittedName>
</protein>
<dbReference type="InterPro" id="IPR025932">
    <property type="entry name" value="Trypano_VSG_B_N_dom"/>
</dbReference>
<dbReference type="VEuPathDB" id="TriTrypDB:Tb427_000322900"/>
<reference evidence="12" key="1">
    <citation type="submission" date="2016-08" db="EMBL/GenBank/DDBJ databases">
        <title>VSG repertoire of Trypanosoma brucei EATRO 1125.</title>
        <authorList>
            <person name="Cross G.A."/>
        </authorList>
    </citation>
    <scope>NUCLEOTIDE SEQUENCE</scope>
    <source>
        <strain evidence="12">EATRO 1125</strain>
    </source>
</reference>
<dbReference type="VEuPathDB" id="TriTrypDB:Tb1125.Tb09.v4.0023"/>
<feature type="domain" description="Trypanosome variant surface glycoprotein C-terminal" evidence="10">
    <location>
        <begin position="211"/>
        <end position="315"/>
    </location>
</feature>
<feature type="compositionally biased region" description="Polar residues" evidence="9">
    <location>
        <begin position="192"/>
        <end position="202"/>
    </location>
</feature>
<dbReference type="InterPro" id="IPR019609">
    <property type="entry name" value="Variant_surf_glycoprt_trypan_C"/>
</dbReference>
<feature type="compositionally biased region" description="Basic and acidic residues" evidence="9">
    <location>
        <begin position="203"/>
        <end position="212"/>
    </location>
</feature>